<dbReference type="CDD" id="cd18610">
    <property type="entry name" value="GH130_BT3780-like"/>
    <property type="match status" value="1"/>
</dbReference>
<gene>
    <name evidence="4" type="ORF">SAMN05444167_2634</name>
</gene>
<evidence type="ECO:0000256" key="2">
    <source>
        <dbReference type="ARBA" id="ARBA00022679"/>
    </source>
</evidence>
<dbReference type="AlphaFoldDB" id="A0A1G7LUS7"/>
<name>A0A1G7LUS7_9BACT</name>
<evidence type="ECO:0000256" key="3">
    <source>
        <dbReference type="ARBA" id="ARBA00024356"/>
    </source>
</evidence>
<organism evidence="4 5">
    <name type="scientific">Terriglobus roseus</name>
    <dbReference type="NCBI Taxonomy" id="392734"/>
    <lineage>
        <taxon>Bacteria</taxon>
        <taxon>Pseudomonadati</taxon>
        <taxon>Acidobacteriota</taxon>
        <taxon>Terriglobia</taxon>
        <taxon>Terriglobales</taxon>
        <taxon>Acidobacteriaceae</taxon>
        <taxon>Terriglobus</taxon>
    </lineage>
</organism>
<dbReference type="RefSeq" id="WP_083345543.1">
    <property type="nucleotide sequence ID" value="NZ_LT629690.1"/>
</dbReference>
<keyword evidence="4" id="KW-0378">Hydrolase</keyword>
<protein>
    <submittedName>
        <fullName evidence="4">Predicted glycosyl hydrolase, GH43/DUF377 family</fullName>
    </submittedName>
</protein>
<keyword evidence="1" id="KW-0328">Glycosyltransferase</keyword>
<sequence>MRLGLVAGVAVFLGVGAVAIAQSPFGTWTRPVDQPVIRPVRDTTFADPIFGQTVHWQALHTFNPAAIVRDGKVYVLYRAEDDSGSMTIGGHVSRLGLAVSDDGIHFQQMPEPVLYPAKDEQEDRESPGGVEDPRIVESSDGTYVLTYTQWSRKLDRYSVGIATSRDLTHWQKQGPAFQGVLNGRYDAFKYKSAAILTERKGDKLIAAKVNGKYWMFWGDLGIRLATSDDLIHWTPMESSPGQVKVVLKSRSGRPDSDFPEAGPPPVLTKKGIVMLYNGKNKDGEGRDPKLKAGTYAVLQAVLSAENPEKILARTDTPVFQPQLPFEQSGQYAAGTTFSEGLVFFKGKWWMYYGCADSFVGVATAPSNP</sequence>
<dbReference type="PANTHER" id="PTHR34106:SF5">
    <property type="entry name" value="GLYCOSIDASE"/>
    <property type="match status" value="1"/>
</dbReference>
<evidence type="ECO:0000313" key="5">
    <source>
        <dbReference type="Proteomes" id="UP000182427"/>
    </source>
</evidence>
<comment type="similarity">
    <text evidence="3">Belongs to the glycosyl hydrolase 130 family.</text>
</comment>
<accession>A0A1G7LUS7</accession>
<dbReference type="Proteomes" id="UP000182427">
    <property type="component" value="Chromosome I"/>
</dbReference>
<proteinExistence type="inferred from homology"/>
<dbReference type="GO" id="GO:0016787">
    <property type="term" value="F:hydrolase activity"/>
    <property type="evidence" value="ECO:0007669"/>
    <property type="project" value="UniProtKB-KW"/>
</dbReference>
<dbReference type="Pfam" id="PF04041">
    <property type="entry name" value="Glyco_hydro_130"/>
    <property type="match status" value="1"/>
</dbReference>
<dbReference type="Gene3D" id="2.115.10.20">
    <property type="entry name" value="Glycosyl hydrolase domain, family 43"/>
    <property type="match status" value="1"/>
</dbReference>
<evidence type="ECO:0000313" key="4">
    <source>
        <dbReference type="EMBL" id="SDF53252.1"/>
    </source>
</evidence>
<dbReference type="EMBL" id="LT629690">
    <property type="protein sequence ID" value="SDF53252.1"/>
    <property type="molecule type" value="Genomic_DNA"/>
</dbReference>
<reference evidence="4 5" key="1">
    <citation type="submission" date="2016-10" db="EMBL/GenBank/DDBJ databases">
        <authorList>
            <person name="de Groot N.N."/>
        </authorList>
    </citation>
    <scope>NUCLEOTIDE SEQUENCE [LARGE SCALE GENOMIC DNA]</scope>
    <source>
        <strain evidence="4 5">GAS232</strain>
    </source>
</reference>
<dbReference type="GO" id="GO:0016757">
    <property type="term" value="F:glycosyltransferase activity"/>
    <property type="evidence" value="ECO:0007669"/>
    <property type="project" value="UniProtKB-KW"/>
</dbReference>
<evidence type="ECO:0000256" key="1">
    <source>
        <dbReference type="ARBA" id="ARBA00022676"/>
    </source>
</evidence>
<keyword evidence="5" id="KW-1185">Reference proteome</keyword>
<dbReference type="SUPFAM" id="SSF75005">
    <property type="entry name" value="Arabinanase/levansucrase/invertase"/>
    <property type="match status" value="1"/>
</dbReference>
<dbReference type="InterPro" id="IPR007184">
    <property type="entry name" value="Mannoside_phosphorylase"/>
</dbReference>
<keyword evidence="2" id="KW-0808">Transferase</keyword>
<dbReference type="InterPro" id="IPR023296">
    <property type="entry name" value="Glyco_hydro_beta-prop_sf"/>
</dbReference>
<dbReference type="PIRSF" id="PIRSF016202">
    <property type="entry name" value="PH1107"/>
    <property type="match status" value="1"/>
</dbReference>
<dbReference type="PANTHER" id="PTHR34106">
    <property type="entry name" value="GLYCOSIDASE"/>
    <property type="match status" value="1"/>
</dbReference>